<evidence type="ECO:0000313" key="3">
    <source>
        <dbReference type="EMBL" id="ARJ03817.1"/>
    </source>
</evidence>
<keyword evidence="4" id="KW-1185">Reference proteome</keyword>
<evidence type="ECO:0000313" key="4">
    <source>
        <dbReference type="Proteomes" id="UP000192775"/>
    </source>
</evidence>
<feature type="domain" description="Activator of Hsp90 ATPase homologue 1/2-like C-terminal" evidence="2">
    <location>
        <begin position="36"/>
        <end position="163"/>
    </location>
</feature>
<comment type="similarity">
    <text evidence="1">Belongs to the AHA1 family.</text>
</comment>
<protein>
    <recommendedName>
        <fullName evidence="2">Activator of Hsp90 ATPase homologue 1/2-like C-terminal domain-containing protein</fullName>
    </recommendedName>
</protein>
<dbReference type="KEGG" id="cphy:B5808_00140"/>
<dbReference type="SUPFAM" id="SSF55961">
    <property type="entry name" value="Bet v1-like"/>
    <property type="match status" value="1"/>
</dbReference>
<dbReference type="AlphaFoldDB" id="A0A1X9LFA3"/>
<name>A0A1X9LFA3_9MICO</name>
<dbReference type="InterPro" id="IPR013538">
    <property type="entry name" value="ASHA1/2-like_C"/>
</dbReference>
<sequence length="169" mass="18881">MPGLPFLPGVCAVGSGVWDRNMTENHVATATVQIRATPQEVWAVLTDSARVPEYMFGSEVETDWTVGSPIVYRGEWEGRSFEDRGEVVLVEEPHRLVMTHFAPKPDQSEATEVHHTVSYVLEPIGDDRTRVVLTQDHNAGKEEQEHAEANWSAMLEALRTAVEKDIVTD</sequence>
<reference evidence="3 4" key="1">
    <citation type="submission" date="2017-04" db="EMBL/GenBank/DDBJ databases">
        <authorList>
            <person name="Afonso C.L."/>
            <person name="Miller P.J."/>
            <person name="Scott M.A."/>
            <person name="Spackman E."/>
            <person name="Goraichik I."/>
            <person name="Dimitrov K.M."/>
            <person name="Suarez D.L."/>
            <person name="Swayne D.E."/>
        </authorList>
    </citation>
    <scope>NUCLEOTIDE SEQUENCE [LARGE SCALE GENOMIC DNA]</scope>
    <source>
        <strain evidence="4">XA(T)</strain>
    </source>
</reference>
<proteinExistence type="inferred from homology"/>
<gene>
    <name evidence="3" type="ORF">B5808_00140</name>
</gene>
<dbReference type="InterPro" id="IPR023393">
    <property type="entry name" value="START-like_dom_sf"/>
</dbReference>
<dbReference type="Pfam" id="PF08327">
    <property type="entry name" value="AHSA1"/>
    <property type="match status" value="1"/>
</dbReference>
<accession>A0A1X9LFA3</accession>
<organism evidence="3 4">
    <name type="scientific">Cnuibacter physcomitrellae</name>
    <dbReference type="NCBI Taxonomy" id="1619308"/>
    <lineage>
        <taxon>Bacteria</taxon>
        <taxon>Bacillati</taxon>
        <taxon>Actinomycetota</taxon>
        <taxon>Actinomycetes</taxon>
        <taxon>Micrococcales</taxon>
        <taxon>Microbacteriaceae</taxon>
        <taxon>Cnuibacter</taxon>
    </lineage>
</organism>
<evidence type="ECO:0000259" key="2">
    <source>
        <dbReference type="Pfam" id="PF08327"/>
    </source>
</evidence>
<dbReference type="Gene3D" id="3.30.530.20">
    <property type="match status" value="1"/>
</dbReference>
<dbReference type="Proteomes" id="UP000192775">
    <property type="component" value="Chromosome"/>
</dbReference>
<dbReference type="STRING" id="1619308.B5808_00140"/>
<evidence type="ECO:0000256" key="1">
    <source>
        <dbReference type="ARBA" id="ARBA00006817"/>
    </source>
</evidence>
<dbReference type="EMBL" id="CP020715">
    <property type="protein sequence ID" value="ARJ03817.1"/>
    <property type="molecule type" value="Genomic_DNA"/>
</dbReference>